<sequence length="579" mass="64256">MRRSKSPSANHSTSTRATRFAAAAHPQLPAPAQSVLETGCKVKTCVVLCSATMKSSSLTRLHDDAACAACCNGSFIVYRLPVQSTKMSNVNFNATRNLAPVAGPVRSEVDPSAIVVPAQTSDIMIPNVSTPLQRRSSLPVPLYTPLSRYALKATVPLVIADISRRGSDVVAPTPTLATCQCEQTYLNAFCVVCVGEEGNNDSLGDRQGMRAAPRTVNKYCATHGNVQNPMKPRESDRTETMATAVNTGTEDTDLHYLFLDIDRLGATRGRDLLTSHCNIVNVVEIKKTFDVRPLGKKPMSTCPRVRRLIVHEAVHYQPLFSVFPNAREIEIHSTRSTRSMMITNLWDTLPSMVTDHNTTMWASLDSLSGSVHDFVYMASPPHVYCADIDGVLLSSCTAAEGARLYDAFVPVLERMAPKVLRLRVDGVSGNALLPMLQADGLPTVTALELTLVPHGYDELKWAREEGGMLIFLGRLSQLLRRFRSLRYISLTLTFRTLHEPEVPREIMTHLRMSLFDALPDLRYLDIAWDNVLEERVWWQRGRSSSRIHPWNRLSAAINTFRCLPKAGQEAREQAFKIVQ</sequence>
<dbReference type="AlphaFoldDB" id="M2Q933"/>
<evidence type="ECO:0000313" key="1">
    <source>
        <dbReference type="EMBL" id="EMD33368.1"/>
    </source>
</evidence>
<reference evidence="1 2" key="1">
    <citation type="journal article" date="2012" name="Proc. Natl. Acad. Sci. U.S.A.">
        <title>Comparative genomics of Ceriporiopsis subvermispora and Phanerochaete chrysosporium provide insight into selective ligninolysis.</title>
        <authorList>
            <person name="Fernandez-Fueyo E."/>
            <person name="Ruiz-Duenas F.J."/>
            <person name="Ferreira P."/>
            <person name="Floudas D."/>
            <person name="Hibbett D.S."/>
            <person name="Canessa P."/>
            <person name="Larrondo L.F."/>
            <person name="James T.Y."/>
            <person name="Seelenfreund D."/>
            <person name="Lobos S."/>
            <person name="Polanco R."/>
            <person name="Tello M."/>
            <person name="Honda Y."/>
            <person name="Watanabe T."/>
            <person name="Watanabe T."/>
            <person name="Ryu J.S."/>
            <person name="Kubicek C.P."/>
            <person name="Schmoll M."/>
            <person name="Gaskell J."/>
            <person name="Hammel K.E."/>
            <person name="St John F.J."/>
            <person name="Vanden Wymelenberg A."/>
            <person name="Sabat G."/>
            <person name="Splinter BonDurant S."/>
            <person name="Syed K."/>
            <person name="Yadav J.S."/>
            <person name="Doddapaneni H."/>
            <person name="Subramanian V."/>
            <person name="Lavin J.L."/>
            <person name="Oguiza J.A."/>
            <person name="Perez G."/>
            <person name="Pisabarro A.G."/>
            <person name="Ramirez L."/>
            <person name="Santoyo F."/>
            <person name="Master E."/>
            <person name="Coutinho P.M."/>
            <person name="Henrissat B."/>
            <person name="Lombard V."/>
            <person name="Magnuson J.K."/>
            <person name="Kuees U."/>
            <person name="Hori C."/>
            <person name="Igarashi K."/>
            <person name="Samejima M."/>
            <person name="Held B.W."/>
            <person name="Barry K.W."/>
            <person name="LaButti K.M."/>
            <person name="Lapidus A."/>
            <person name="Lindquist E.A."/>
            <person name="Lucas S.M."/>
            <person name="Riley R."/>
            <person name="Salamov A.A."/>
            <person name="Hoffmeister D."/>
            <person name="Schwenk D."/>
            <person name="Hadar Y."/>
            <person name="Yarden O."/>
            <person name="de Vries R.P."/>
            <person name="Wiebenga A."/>
            <person name="Stenlid J."/>
            <person name="Eastwood D."/>
            <person name="Grigoriev I.V."/>
            <person name="Berka R.M."/>
            <person name="Blanchette R.A."/>
            <person name="Kersten P."/>
            <person name="Martinez A.T."/>
            <person name="Vicuna R."/>
            <person name="Cullen D."/>
        </authorList>
    </citation>
    <scope>NUCLEOTIDE SEQUENCE [LARGE SCALE GENOMIC DNA]</scope>
    <source>
        <strain evidence="1 2">B</strain>
    </source>
</reference>
<organism evidence="1 2">
    <name type="scientific">Ceriporiopsis subvermispora (strain B)</name>
    <name type="common">White-rot fungus</name>
    <name type="synonym">Gelatoporia subvermispora</name>
    <dbReference type="NCBI Taxonomy" id="914234"/>
    <lineage>
        <taxon>Eukaryota</taxon>
        <taxon>Fungi</taxon>
        <taxon>Dikarya</taxon>
        <taxon>Basidiomycota</taxon>
        <taxon>Agaricomycotina</taxon>
        <taxon>Agaricomycetes</taxon>
        <taxon>Polyporales</taxon>
        <taxon>Gelatoporiaceae</taxon>
        <taxon>Gelatoporia</taxon>
    </lineage>
</organism>
<keyword evidence="2" id="KW-1185">Reference proteome</keyword>
<dbReference type="EMBL" id="KB445806">
    <property type="protein sequence ID" value="EMD33368.1"/>
    <property type="molecule type" value="Genomic_DNA"/>
</dbReference>
<evidence type="ECO:0000313" key="2">
    <source>
        <dbReference type="Proteomes" id="UP000016930"/>
    </source>
</evidence>
<dbReference type="STRING" id="914234.M2Q933"/>
<name>M2Q933_CERS8</name>
<dbReference type="Proteomes" id="UP000016930">
    <property type="component" value="Unassembled WGS sequence"/>
</dbReference>
<proteinExistence type="predicted"/>
<dbReference type="OrthoDB" id="10532446at2759"/>
<accession>M2Q933</accession>
<protein>
    <submittedName>
        <fullName evidence="1">Uncharacterized protein</fullName>
    </submittedName>
</protein>
<dbReference type="HOGENOM" id="CLU_470891_0_0_1"/>
<gene>
    <name evidence="1" type="ORF">CERSUDRAFT_117983</name>
</gene>